<name>A0A1C4Y7E2_9ACTN</name>
<dbReference type="InterPro" id="IPR036390">
    <property type="entry name" value="WH_DNA-bd_sf"/>
</dbReference>
<proteinExistence type="predicted"/>
<protein>
    <submittedName>
        <fullName evidence="1">Transcriptional regulator, BadM/Rrf2 family</fullName>
    </submittedName>
</protein>
<dbReference type="InterPro" id="IPR000944">
    <property type="entry name" value="Tscrpt_reg_Rrf2"/>
</dbReference>
<dbReference type="NCBIfam" id="TIGR00738">
    <property type="entry name" value="rrf2_super"/>
    <property type="match status" value="1"/>
</dbReference>
<dbReference type="eggNOG" id="COG1959">
    <property type="taxonomic scope" value="Bacteria"/>
</dbReference>
<dbReference type="InterPro" id="IPR036388">
    <property type="entry name" value="WH-like_DNA-bd_sf"/>
</dbReference>
<dbReference type="SUPFAM" id="SSF46785">
    <property type="entry name" value="Winged helix' DNA-binding domain"/>
    <property type="match status" value="1"/>
</dbReference>
<dbReference type="PANTHER" id="PTHR33221">
    <property type="entry name" value="WINGED HELIX-TURN-HELIX TRANSCRIPTIONAL REGULATOR, RRF2 FAMILY"/>
    <property type="match status" value="1"/>
</dbReference>
<accession>A0A1C4Y7E2</accession>
<dbReference type="Proteomes" id="UP000198224">
    <property type="component" value="Chromosome I"/>
</dbReference>
<dbReference type="EMBL" id="LT607409">
    <property type="protein sequence ID" value="SCF16643.1"/>
    <property type="molecule type" value="Genomic_DNA"/>
</dbReference>
<dbReference type="AlphaFoldDB" id="A0A1C4Y7E2"/>
<dbReference type="PANTHER" id="PTHR33221:SF13">
    <property type="entry name" value="TRANSCRIPTIONAL REGULATOR-RELATED"/>
    <property type="match status" value="1"/>
</dbReference>
<dbReference type="Pfam" id="PF02082">
    <property type="entry name" value="Rrf2"/>
    <property type="match status" value="1"/>
</dbReference>
<dbReference type="Gene3D" id="1.10.10.10">
    <property type="entry name" value="Winged helix-like DNA-binding domain superfamily/Winged helix DNA-binding domain"/>
    <property type="match status" value="1"/>
</dbReference>
<dbReference type="GO" id="GO:0003700">
    <property type="term" value="F:DNA-binding transcription factor activity"/>
    <property type="evidence" value="ECO:0007669"/>
    <property type="project" value="TreeGrafter"/>
</dbReference>
<gene>
    <name evidence="1" type="ORF">GA0070612_4379</name>
</gene>
<organism evidence="1 2">
    <name type="scientific">Micromonospora chokoriensis</name>
    <dbReference type="NCBI Taxonomy" id="356851"/>
    <lineage>
        <taxon>Bacteria</taxon>
        <taxon>Bacillati</taxon>
        <taxon>Actinomycetota</taxon>
        <taxon>Actinomycetes</taxon>
        <taxon>Micromonosporales</taxon>
        <taxon>Micromonosporaceae</taxon>
        <taxon>Micromonospora</taxon>
    </lineage>
</organism>
<evidence type="ECO:0000313" key="2">
    <source>
        <dbReference type="Proteomes" id="UP000198224"/>
    </source>
</evidence>
<reference evidence="2" key="1">
    <citation type="submission" date="2016-06" db="EMBL/GenBank/DDBJ databases">
        <authorList>
            <person name="Varghese N."/>
            <person name="Submissions Spin"/>
        </authorList>
    </citation>
    <scope>NUCLEOTIDE SEQUENCE [LARGE SCALE GENOMIC DNA]</scope>
    <source>
        <strain evidence="2">DSM 45160</strain>
    </source>
</reference>
<dbReference type="RefSeq" id="WP_197699212.1">
    <property type="nucleotide sequence ID" value="NZ_LT607409.1"/>
</dbReference>
<dbReference type="GO" id="GO:0005829">
    <property type="term" value="C:cytosol"/>
    <property type="evidence" value="ECO:0007669"/>
    <property type="project" value="TreeGrafter"/>
</dbReference>
<evidence type="ECO:0000313" key="1">
    <source>
        <dbReference type="EMBL" id="SCF16643.1"/>
    </source>
</evidence>
<sequence>MKMSGGVEWALHCCVVLTASDTPVPAAKLAELHDVSSSYLAKQLQSLARAGLIHSVQGKSGGYVLTRAPESVTLLDVVRAVDGPGPSFVCTEIRQRGPFATPADACTTPCPVARAMWAAEDAWRQALAAVTIADLARDVDSNSGPEALAGIQTWLTSGAG</sequence>
<dbReference type="PROSITE" id="PS51197">
    <property type="entry name" value="HTH_RRF2_2"/>
    <property type="match status" value="1"/>
</dbReference>
<dbReference type="PROSITE" id="PS01332">
    <property type="entry name" value="HTH_RRF2_1"/>
    <property type="match status" value="1"/>
</dbReference>
<dbReference type="InterPro" id="IPR030489">
    <property type="entry name" value="TR_Rrf2-type_CS"/>
</dbReference>
<keyword evidence="2" id="KW-1185">Reference proteome</keyword>